<evidence type="ECO:0000313" key="4">
    <source>
        <dbReference type="EMBL" id="CAF4513475.1"/>
    </source>
</evidence>
<dbReference type="AlphaFoldDB" id="A0A816CFV3"/>
<dbReference type="EMBL" id="CAJNOQ010041052">
    <property type="protein sequence ID" value="CAF1622220.1"/>
    <property type="molecule type" value="Genomic_DNA"/>
</dbReference>
<evidence type="ECO:0000256" key="2">
    <source>
        <dbReference type="ARBA" id="ARBA00022737"/>
    </source>
</evidence>
<dbReference type="InterPro" id="IPR037293">
    <property type="entry name" value="Gal_Oxidase_central_sf"/>
</dbReference>
<reference evidence="3" key="1">
    <citation type="submission" date="2021-02" db="EMBL/GenBank/DDBJ databases">
        <authorList>
            <person name="Nowell W R."/>
        </authorList>
    </citation>
    <scope>NUCLEOTIDE SEQUENCE</scope>
</reference>
<dbReference type="PANTHER" id="PTHR46344:SF27">
    <property type="entry name" value="KELCH REPEAT SUPERFAMILY PROTEIN"/>
    <property type="match status" value="1"/>
</dbReference>
<dbReference type="Pfam" id="PF01344">
    <property type="entry name" value="Kelch_1"/>
    <property type="match status" value="1"/>
</dbReference>
<dbReference type="InterPro" id="IPR006652">
    <property type="entry name" value="Kelch_1"/>
</dbReference>
<keyword evidence="2" id="KW-0677">Repeat</keyword>
<evidence type="ECO:0000313" key="5">
    <source>
        <dbReference type="Proteomes" id="UP000663829"/>
    </source>
</evidence>
<evidence type="ECO:0000313" key="3">
    <source>
        <dbReference type="EMBL" id="CAF1622220.1"/>
    </source>
</evidence>
<dbReference type="EMBL" id="CAJOBC010108298">
    <property type="protein sequence ID" value="CAF4513475.1"/>
    <property type="molecule type" value="Genomic_DNA"/>
</dbReference>
<sequence length="145" mass="14832">MILQRANGTLVQVSSQHATPILQPLLNSGKVLVSGGSGLSAPLASSELYDPSTGQWDTTGSMATTREYHTATLFSSGKVLVTGGPGSSGSVTSSELYDPSTGQWNSTASMETARFSHTATLLNSGKVLVTGGQGSSGASSEIYYP</sequence>
<evidence type="ECO:0000256" key="1">
    <source>
        <dbReference type="ARBA" id="ARBA00022441"/>
    </source>
</evidence>
<proteinExistence type="predicted"/>
<dbReference type="Gene3D" id="2.130.10.80">
    <property type="entry name" value="Galactose oxidase/kelch, beta-propeller"/>
    <property type="match status" value="2"/>
</dbReference>
<comment type="caution">
    <text evidence="3">The sequence shown here is derived from an EMBL/GenBank/DDBJ whole genome shotgun (WGS) entry which is preliminary data.</text>
</comment>
<dbReference type="Proteomes" id="UP000663829">
    <property type="component" value="Unassembled WGS sequence"/>
</dbReference>
<dbReference type="SUPFAM" id="SSF117281">
    <property type="entry name" value="Kelch motif"/>
    <property type="match status" value="1"/>
</dbReference>
<keyword evidence="1" id="KW-0880">Kelch repeat</keyword>
<name>A0A816CFV3_9BILA</name>
<dbReference type="OrthoDB" id="45365at2759"/>
<organism evidence="3 5">
    <name type="scientific">Didymodactylos carnosus</name>
    <dbReference type="NCBI Taxonomy" id="1234261"/>
    <lineage>
        <taxon>Eukaryota</taxon>
        <taxon>Metazoa</taxon>
        <taxon>Spiralia</taxon>
        <taxon>Gnathifera</taxon>
        <taxon>Rotifera</taxon>
        <taxon>Eurotatoria</taxon>
        <taxon>Bdelloidea</taxon>
        <taxon>Philodinida</taxon>
        <taxon>Philodinidae</taxon>
        <taxon>Didymodactylos</taxon>
    </lineage>
</organism>
<keyword evidence="5" id="KW-1185">Reference proteome</keyword>
<dbReference type="Proteomes" id="UP000681722">
    <property type="component" value="Unassembled WGS sequence"/>
</dbReference>
<gene>
    <name evidence="3" type="ORF">GPM918_LOCUS43811</name>
    <name evidence="4" type="ORF">SRO942_LOCUS45424</name>
</gene>
<dbReference type="PANTHER" id="PTHR46344">
    <property type="entry name" value="OS02G0202900 PROTEIN"/>
    <property type="match status" value="1"/>
</dbReference>
<protein>
    <submittedName>
        <fullName evidence="3">Uncharacterized protein</fullName>
    </submittedName>
</protein>
<dbReference type="SMART" id="SM00612">
    <property type="entry name" value="Kelch"/>
    <property type="match status" value="2"/>
</dbReference>
<dbReference type="InterPro" id="IPR015915">
    <property type="entry name" value="Kelch-typ_b-propeller"/>
</dbReference>
<accession>A0A816CFV3</accession>